<dbReference type="EMBL" id="AGNK02006015">
    <property type="status" value="NOT_ANNOTATED_CDS"/>
    <property type="molecule type" value="Genomic_DNA"/>
</dbReference>
<name>K4AP20_SETIT</name>
<proteinExistence type="predicted"/>
<reference evidence="2" key="1">
    <citation type="journal article" date="2012" name="Nat. Biotechnol.">
        <title>Reference genome sequence of the model plant Setaria.</title>
        <authorList>
            <person name="Bennetzen J.L."/>
            <person name="Schmutz J."/>
            <person name="Wang H."/>
            <person name="Percifield R."/>
            <person name="Hawkins J."/>
            <person name="Pontaroli A.C."/>
            <person name="Estep M."/>
            <person name="Feng L."/>
            <person name="Vaughn J.N."/>
            <person name="Grimwood J."/>
            <person name="Jenkins J."/>
            <person name="Barry K."/>
            <person name="Lindquist E."/>
            <person name="Hellsten U."/>
            <person name="Deshpande S."/>
            <person name="Wang X."/>
            <person name="Wu X."/>
            <person name="Mitros T."/>
            <person name="Triplett J."/>
            <person name="Yang X."/>
            <person name="Ye C.Y."/>
            <person name="Mauro-Herrera M."/>
            <person name="Wang L."/>
            <person name="Li P."/>
            <person name="Sharma M."/>
            <person name="Sharma R."/>
            <person name="Ronald P.C."/>
            <person name="Panaud O."/>
            <person name="Kellogg E.A."/>
            <person name="Brutnell T.P."/>
            <person name="Doust A.N."/>
            <person name="Tuskan G.A."/>
            <person name="Rokhsar D."/>
            <person name="Devos K.M."/>
        </authorList>
    </citation>
    <scope>NUCLEOTIDE SEQUENCE [LARGE SCALE GENOMIC DNA]</scope>
    <source>
        <strain evidence="2">cv. Yugu1</strain>
    </source>
</reference>
<keyword evidence="2" id="KW-1185">Reference proteome</keyword>
<protein>
    <submittedName>
        <fullName evidence="1">Uncharacterized protein</fullName>
    </submittedName>
</protein>
<dbReference type="InParanoid" id="K4AP20"/>
<dbReference type="Proteomes" id="UP000004995">
    <property type="component" value="Unassembled WGS sequence"/>
</dbReference>
<accession>K4AP20</accession>
<sequence>MSSPVASASSSELALAATVPAESLAAAANENLTILFIVVDFSLPKSIS</sequence>
<reference evidence="1" key="2">
    <citation type="submission" date="2018-08" db="UniProtKB">
        <authorList>
            <consortium name="EnsemblPlants"/>
        </authorList>
    </citation>
    <scope>IDENTIFICATION</scope>
    <source>
        <strain evidence="1">Yugu1</strain>
    </source>
</reference>
<evidence type="ECO:0000313" key="1">
    <source>
        <dbReference type="EnsemblPlants" id="KQK91180"/>
    </source>
</evidence>
<dbReference type="HOGENOM" id="CLU_3160962_0_0_1"/>
<evidence type="ECO:0000313" key="2">
    <source>
        <dbReference type="Proteomes" id="UP000004995"/>
    </source>
</evidence>
<organism evidence="1 2">
    <name type="scientific">Setaria italica</name>
    <name type="common">Foxtail millet</name>
    <name type="synonym">Panicum italicum</name>
    <dbReference type="NCBI Taxonomy" id="4555"/>
    <lineage>
        <taxon>Eukaryota</taxon>
        <taxon>Viridiplantae</taxon>
        <taxon>Streptophyta</taxon>
        <taxon>Embryophyta</taxon>
        <taxon>Tracheophyta</taxon>
        <taxon>Spermatophyta</taxon>
        <taxon>Magnoliopsida</taxon>
        <taxon>Liliopsida</taxon>
        <taxon>Poales</taxon>
        <taxon>Poaceae</taxon>
        <taxon>PACMAD clade</taxon>
        <taxon>Panicoideae</taxon>
        <taxon>Panicodae</taxon>
        <taxon>Paniceae</taxon>
        <taxon>Cenchrinae</taxon>
        <taxon>Setaria</taxon>
    </lineage>
</organism>
<dbReference type="Gramene" id="KQK91180">
    <property type="protein sequence ID" value="KQK91180"/>
    <property type="gene ID" value="SETIT_040668mg"/>
</dbReference>
<dbReference type="AlphaFoldDB" id="K4AP20"/>
<dbReference type="EnsemblPlants" id="KQK91180">
    <property type="protein sequence ID" value="KQK91180"/>
    <property type="gene ID" value="SETIT_040668mg"/>
</dbReference>